<dbReference type="InterPro" id="IPR006680">
    <property type="entry name" value="Amidohydro-rel"/>
</dbReference>
<dbReference type="Pfam" id="PF01979">
    <property type="entry name" value="Amidohydro_1"/>
    <property type="match status" value="1"/>
</dbReference>
<gene>
    <name evidence="2" type="ORF">SAMN05421872_103217</name>
</gene>
<dbReference type="PANTHER" id="PTHR43135:SF4">
    <property type="entry name" value="AMIDOHYDROLASE-RELATED DOMAIN-CONTAINING PROTEIN"/>
    <property type="match status" value="1"/>
</dbReference>
<dbReference type="EMBL" id="FMZM01000003">
    <property type="protein sequence ID" value="SDC65726.1"/>
    <property type="molecule type" value="Genomic_DNA"/>
</dbReference>
<dbReference type="Gene3D" id="2.30.40.10">
    <property type="entry name" value="Urease, subunit C, domain 1"/>
    <property type="match status" value="1"/>
</dbReference>
<dbReference type="RefSeq" id="WP_090852830.1">
    <property type="nucleotide sequence ID" value="NZ_FMZM01000003.1"/>
</dbReference>
<dbReference type="InterPro" id="IPR032466">
    <property type="entry name" value="Metal_Hydrolase"/>
</dbReference>
<dbReference type="SUPFAM" id="SSF51556">
    <property type="entry name" value="Metallo-dependent hydrolases"/>
    <property type="match status" value="1"/>
</dbReference>
<keyword evidence="3" id="KW-1185">Reference proteome</keyword>
<name>A0A1G6NEI1_9ACTN</name>
<dbReference type="OrthoDB" id="3451205at2"/>
<dbReference type="Proteomes" id="UP000199034">
    <property type="component" value="Unassembled WGS sequence"/>
</dbReference>
<dbReference type="PANTHER" id="PTHR43135">
    <property type="entry name" value="ALPHA-D-RIBOSE 1-METHYLPHOSPHONATE 5-TRIPHOSPHATE DIPHOSPHATASE"/>
    <property type="match status" value="1"/>
</dbReference>
<organism evidence="2 3">
    <name type="scientific">Nocardioides lianchengensis</name>
    <dbReference type="NCBI Taxonomy" id="1045774"/>
    <lineage>
        <taxon>Bacteria</taxon>
        <taxon>Bacillati</taxon>
        <taxon>Actinomycetota</taxon>
        <taxon>Actinomycetes</taxon>
        <taxon>Propionibacteriales</taxon>
        <taxon>Nocardioidaceae</taxon>
        <taxon>Nocardioides</taxon>
    </lineage>
</organism>
<evidence type="ECO:0000313" key="2">
    <source>
        <dbReference type="EMBL" id="SDC65726.1"/>
    </source>
</evidence>
<proteinExistence type="predicted"/>
<feature type="domain" description="Amidohydrolase-related" evidence="1">
    <location>
        <begin position="160"/>
        <end position="357"/>
    </location>
</feature>
<accession>A0A1G6NEI1</accession>
<sequence length="359" mass="38286">MTDPALRVHGPVLPDGEVRDLYVVDGRITYERPPGAELVAQGWVLPGLVDAHNHLGLDDGGAVDDAEVERQALADRDAGALLLRDCGSPADTRWVQERDDLPRLVRAGRHLARTKRYIRSFGHEVEPADLPSYAAEQARAGDGWVKLVGDWISRDEGDLAPSFPAETFAAAIAAAHAEGARVTAHCFGRDVLPGLLEAGIDCIEHGTGLGLDQVEQMAAAGVALVPTVMQTQKFPGFAEAGRERFPAYASTMEDLYAQRREVLMSAWEAGVALYVGSDGGGPARHGHLAGEVLAMVELGLPAADVVAAASWRAREWLGFDATLAEGAPADFLVLDRDPVTDPSVLYAPSRVVLRGRVVA</sequence>
<dbReference type="InterPro" id="IPR051781">
    <property type="entry name" value="Metallo-dep_Hydrolase"/>
</dbReference>
<protein>
    <submittedName>
        <fullName evidence="2">Imidazolonepropionase</fullName>
    </submittedName>
</protein>
<dbReference type="STRING" id="1045774.SAMN05421872_103217"/>
<evidence type="ECO:0000313" key="3">
    <source>
        <dbReference type="Proteomes" id="UP000199034"/>
    </source>
</evidence>
<evidence type="ECO:0000259" key="1">
    <source>
        <dbReference type="Pfam" id="PF01979"/>
    </source>
</evidence>
<dbReference type="InterPro" id="IPR011059">
    <property type="entry name" value="Metal-dep_hydrolase_composite"/>
</dbReference>
<dbReference type="AlphaFoldDB" id="A0A1G6NEI1"/>
<reference evidence="2 3" key="1">
    <citation type="submission" date="2016-10" db="EMBL/GenBank/DDBJ databases">
        <authorList>
            <person name="de Groot N.N."/>
        </authorList>
    </citation>
    <scope>NUCLEOTIDE SEQUENCE [LARGE SCALE GENOMIC DNA]</scope>
    <source>
        <strain evidence="2 3">CGMCC 4.6858</strain>
    </source>
</reference>
<dbReference type="Gene3D" id="3.20.20.140">
    <property type="entry name" value="Metal-dependent hydrolases"/>
    <property type="match status" value="1"/>
</dbReference>
<dbReference type="GO" id="GO:0016810">
    <property type="term" value="F:hydrolase activity, acting on carbon-nitrogen (but not peptide) bonds"/>
    <property type="evidence" value="ECO:0007669"/>
    <property type="project" value="InterPro"/>
</dbReference>